<dbReference type="PANTHER" id="PTHR40036:SF1">
    <property type="entry name" value="MACROCIN O-METHYLTRANSFERASE"/>
    <property type="match status" value="1"/>
</dbReference>
<gene>
    <name evidence="1" type="ORF">GEV26_00740</name>
</gene>
<dbReference type="InterPro" id="IPR029063">
    <property type="entry name" value="SAM-dependent_MTases_sf"/>
</dbReference>
<dbReference type="Proteomes" id="UP000392064">
    <property type="component" value="Chromosome"/>
</dbReference>
<proteinExistence type="predicted"/>
<dbReference type="Pfam" id="PF13578">
    <property type="entry name" value="Methyltransf_24"/>
    <property type="match status" value="1"/>
</dbReference>
<dbReference type="SUPFAM" id="SSF53335">
    <property type="entry name" value="S-adenosyl-L-methionine-dependent methyltransferases"/>
    <property type="match status" value="1"/>
</dbReference>
<evidence type="ECO:0008006" key="3">
    <source>
        <dbReference type="Google" id="ProtNLM"/>
    </source>
</evidence>
<name>A0A5Q2MG49_9ACTN</name>
<dbReference type="EMBL" id="CP045737">
    <property type="protein sequence ID" value="QGG40022.1"/>
    <property type="molecule type" value="Genomic_DNA"/>
</dbReference>
<dbReference type="InterPro" id="IPR008884">
    <property type="entry name" value="TylF_MeTrfase"/>
</dbReference>
<keyword evidence="2" id="KW-1185">Reference proteome</keyword>
<dbReference type="Gene3D" id="3.40.50.150">
    <property type="entry name" value="Vaccinia Virus protein VP39"/>
    <property type="match status" value="1"/>
</dbReference>
<protein>
    <recommendedName>
        <fullName evidence="3">Class I SAM-dependent methyltransferase</fullName>
    </recommendedName>
</protein>
<reference evidence="1 2" key="1">
    <citation type="submission" date="2019-11" db="EMBL/GenBank/DDBJ databases">
        <authorList>
            <person name="Li J."/>
        </authorList>
    </citation>
    <scope>NUCLEOTIDE SEQUENCE [LARGE SCALE GENOMIC DNA]</scope>
    <source>
        <strain evidence="1 2">MF47</strain>
    </source>
</reference>
<dbReference type="KEGG" id="aef:GEV26_00740"/>
<organism evidence="1 2">
    <name type="scientific">Aeromicrobium yanjiei</name>
    <dbReference type="NCBI Taxonomy" id="2662028"/>
    <lineage>
        <taxon>Bacteria</taxon>
        <taxon>Bacillati</taxon>
        <taxon>Actinomycetota</taxon>
        <taxon>Actinomycetes</taxon>
        <taxon>Propionibacteriales</taxon>
        <taxon>Nocardioidaceae</taxon>
        <taxon>Aeromicrobium</taxon>
    </lineage>
</organism>
<dbReference type="AlphaFoldDB" id="A0A5Q2MG49"/>
<sequence>MREIAANRLPAHGFDSFEGLPEARRGGFAKGAFAQDLPDVGEAELHRGGFEDSLPGFLETHDGPIAFVHEDADVYSSTKTILDLAFDRFAPGTIIHIDEYFNFPGWQQHEHKAFTEFLERYEGGAEHIGFNALHEQVAVRLT</sequence>
<evidence type="ECO:0000313" key="1">
    <source>
        <dbReference type="EMBL" id="QGG40022.1"/>
    </source>
</evidence>
<evidence type="ECO:0000313" key="2">
    <source>
        <dbReference type="Proteomes" id="UP000392064"/>
    </source>
</evidence>
<dbReference type="PANTHER" id="PTHR40036">
    <property type="entry name" value="MACROCIN O-METHYLTRANSFERASE"/>
    <property type="match status" value="1"/>
</dbReference>
<accession>A0A5Q2MG49</accession>